<reference evidence="2" key="1">
    <citation type="journal article" date="2014" name="PLoS ONE">
        <title>Plasmidome interchange between Clostridium botulinum, Clostridium novyi and Clostridium haemolyticum converts strains of independent lineages into distinctly different pathogens.</title>
        <authorList>
            <person name="Skarin H."/>
            <person name="Segerman B."/>
        </authorList>
    </citation>
    <scope>NUCLEOTIDE SEQUENCE [LARGE SCALE GENOMIC DNA]</scope>
    <source>
        <strain evidence="2">ATCC 27606</strain>
    </source>
</reference>
<keyword evidence="2" id="KW-1185">Reference proteome</keyword>
<sequence length="493" mass="58827">MKAHQLTLNDYITDVLTNLNNEDIKITADGTAVTMAQSHIDILHKNDDGFITVAVKKKNSWYQYHYKGEELRKNIGKLLSIDDLNLYISPNSFYKPFRRIENVRKLNSLYIDMDYYNMERFKNLTPDEIIYLLDKDYFKKRVPEASFIVITGRGIAIYWLIEPVPYLVLPLWNAVQKFLLNELQEVGADPKSIDAARVMRLSGSTNQKSGQPTEILIYNEYKYALREIQEEYMPALTPYVKNPCFKRRGRKAKIVKMFTLYSLHHARLMDLVKILEMRQGLCRSKDGEELETGQREVMCFLYRYWSCCFTKDPKKALEDTLEFNRRFACPLDENTVRTQTRQAEKAYEEWLYNEFNYKSKKDRTKEEEETFKSLKSKRKQYKLLGYNYTNKTLIDILCITEEEMRELITIISEKEVKRRTNIRTNEHNKEKFKKLRRNENGLTKKQQEKIDRLESVQDLKDKGYKQKEIAIKLEISIRTVKDCYKELRFRRRK</sequence>
<protein>
    <submittedName>
        <fullName evidence="1">Replication protein</fullName>
    </submittedName>
</protein>
<dbReference type="Proteomes" id="UP000027770">
    <property type="component" value="Plasmid p4Cn27606"/>
</dbReference>
<keyword evidence="1" id="KW-0614">Plasmid</keyword>
<name>A0AA40M1D0_CLONO</name>
<organism evidence="1 2">
    <name type="scientific">Clostridium novyi B str. ATCC 27606</name>
    <dbReference type="NCBI Taxonomy" id="1443123"/>
    <lineage>
        <taxon>Bacteria</taxon>
        <taxon>Bacillati</taxon>
        <taxon>Bacillota</taxon>
        <taxon>Clostridia</taxon>
        <taxon>Eubacteriales</taxon>
        <taxon>Clostridiaceae</taxon>
        <taxon>Clostridium</taxon>
    </lineage>
</organism>
<accession>A0AA40M1D0</accession>
<evidence type="ECO:0000313" key="1">
    <source>
        <dbReference type="EMBL" id="KEI11407.1"/>
    </source>
</evidence>
<dbReference type="AlphaFoldDB" id="A0AA40M1D0"/>
<proteinExistence type="predicted"/>
<dbReference type="RefSeq" id="WP_039222703.1">
    <property type="nucleotide sequence ID" value="NZ_CM003351.1"/>
</dbReference>
<geneLocation type="plasmid" evidence="1 2">
    <name>p4Cn27606</name>
</geneLocation>
<dbReference type="EMBL" id="JENW01000168">
    <property type="protein sequence ID" value="KEI11407.1"/>
    <property type="molecule type" value="Genomic_DNA"/>
</dbReference>
<gene>
    <name evidence="1" type="ORF">Z959_p0110</name>
</gene>
<comment type="caution">
    <text evidence="1">The sequence shown here is derived from an EMBL/GenBank/DDBJ whole genome shotgun (WGS) entry which is preliminary data.</text>
</comment>
<evidence type="ECO:0000313" key="2">
    <source>
        <dbReference type="Proteomes" id="UP000027770"/>
    </source>
</evidence>